<dbReference type="Pfam" id="PF13560">
    <property type="entry name" value="HTH_31"/>
    <property type="match status" value="1"/>
</dbReference>
<dbReference type="AlphaFoldDB" id="A0A2S6GQI3"/>
<name>A0A2S6GQI3_9PSEU</name>
<accession>A0A2S6GQI3</accession>
<protein>
    <submittedName>
        <fullName evidence="2">Helix-turn-helix protein</fullName>
    </submittedName>
</protein>
<dbReference type="InterPro" id="IPR010982">
    <property type="entry name" value="Lambda_DNA-bd_dom_sf"/>
</dbReference>
<feature type="domain" description="HTH cro/C1-type" evidence="1">
    <location>
        <begin position="17"/>
        <end position="49"/>
    </location>
</feature>
<dbReference type="InterPro" id="IPR043917">
    <property type="entry name" value="DUF5753"/>
</dbReference>
<dbReference type="CDD" id="cd00093">
    <property type="entry name" value="HTH_XRE"/>
    <property type="match status" value="1"/>
</dbReference>
<dbReference type="RefSeq" id="WP_104479575.1">
    <property type="nucleotide sequence ID" value="NZ_CP154825.1"/>
</dbReference>
<proteinExistence type="predicted"/>
<dbReference type="PROSITE" id="PS50943">
    <property type="entry name" value="HTH_CROC1"/>
    <property type="match status" value="1"/>
</dbReference>
<dbReference type="SMART" id="SM00530">
    <property type="entry name" value="HTH_XRE"/>
    <property type="match status" value="1"/>
</dbReference>
<evidence type="ECO:0000313" key="2">
    <source>
        <dbReference type="EMBL" id="PPK67459.1"/>
    </source>
</evidence>
<gene>
    <name evidence="2" type="ORF">CLV40_107123</name>
</gene>
<evidence type="ECO:0000313" key="3">
    <source>
        <dbReference type="Proteomes" id="UP000239203"/>
    </source>
</evidence>
<dbReference type="Gene3D" id="1.10.260.40">
    <property type="entry name" value="lambda repressor-like DNA-binding domains"/>
    <property type="match status" value="1"/>
</dbReference>
<dbReference type="GO" id="GO:0003677">
    <property type="term" value="F:DNA binding"/>
    <property type="evidence" value="ECO:0007669"/>
    <property type="project" value="InterPro"/>
</dbReference>
<comment type="caution">
    <text evidence="2">The sequence shown here is derived from an EMBL/GenBank/DDBJ whole genome shotgun (WGS) entry which is preliminary data.</text>
</comment>
<dbReference type="Proteomes" id="UP000239203">
    <property type="component" value="Unassembled WGS sequence"/>
</dbReference>
<sequence length="294" mass="32528">MTALKATVRRRELGEELRDVRERVGISLNDLAHHLGWHPSKLSRIENGKLPCSEVEAAIVLAFCGITGKQLDEIVGLCAGDADGTWLRENGGLPDQLRTLTLHETLATSIQEVELNRIPGLLQTEDYATEVIRGTGLIPECGIAPRVEARRTRQSILWRPSPPNLTCFIHEQAVRLPVGSHKIMHEQVLHLLFLSSQPQCVIRLIPSSIGSHPAISGPFRIMSYQDQGPMVYVETENRSLFLENSVDIATYRLILGKLADVALSAQESRSVLAQYASDYDRAGAHHHDDQDGLA</sequence>
<dbReference type="OrthoDB" id="3672921at2"/>
<dbReference type="EMBL" id="PTIX01000007">
    <property type="protein sequence ID" value="PPK67459.1"/>
    <property type="molecule type" value="Genomic_DNA"/>
</dbReference>
<evidence type="ECO:0000259" key="1">
    <source>
        <dbReference type="PROSITE" id="PS50943"/>
    </source>
</evidence>
<keyword evidence="3" id="KW-1185">Reference proteome</keyword>
<dbReference type="InterPro" id="IPR001387">
    <property type="entry name" value="Cro/C1-type_HTH"/>
</dbReference>
<dbReference type="Pfam" id="PF19054">
    <property type="entry name" value="DUF5753"/>
    <property type="match status" value="1"/>
</dbReference>
<organism evidence="2 3">
    <name type="scientific">Actinokineospora auranticolor</name>
    <dbReference type="NCBI Taxonomy" id="155976"/>
    <lineage>
        <taxon>Bacteria</taxon>
        <taxon>Bacillati</taxon>
        <taxon>Actinomycetota</taxon>
        <taxon>Actinomycetes</taxon>
        <taxon>Pseudonocardiales</taxon>
        <taxon>Pseudonocardiaceae</taxon>
        <taxon>Actinokineospora</taxon>
    </lineage>
</organism>
<dbReference type="SUPFAM" id="SSF47413">
    <property type="entry name" value="lambda repressor-like DNA-binding domains"/>
    <property type="match status" value="1"/>
</dbReference>
<reference evidence="2 3" key="1">
    <citation type="submission" date="2018-02" db="EMBL/GenBank/DDBJ databases">
        <title>Genomic Encyclopedia of Archaeal and Bacterial Type Strains, Phase II (KMG-II): from individual species to whole genera.</title>
        <authorList>
            <person name="Goeker M."/>
        </authorList>
    </citation>
    <scope>NUCLEOTIDE SEQUENCE [LARGE SCALE GENOMIC DNA]</scope>
    <source>
        <strain evidence="2 3">YU 961-1</strain>
    </source>
</reference>